<dbReference type="PANTHER" id="PTHR43130">
    <property type="entry name" value="ARAC-FAMILY TRANSCRIPTIONAL REGULATOR"/>
    <property type="match status" value="1"/>
</dbReference>
<comment type="caution">
    <text evidence="5">The sequence shown here is derived from an EMBL/GenBank/DDBJ whole genome shotgun (WGS) entry which is preliminary data.</text>
</comment>
<dbReference type="InterPro" id="IPR002818">
    <property type="entry name" value="DJ-1/PfpI"/>
</dbReference>
<dbReference type="InterPro" id="IPR018060">
    <property type="entry name" value="HTH_AraC"/>
</dbReference>
<reference evidence="5 6" key="1">
    <citation type="submission" date="2020-04" db="EMBL/GenBank/DDBJ databases">
        <authorList>
            <person name="Klaysubun C."/>
            <person name="Duangmal K."/>
            <person name="Lipun K."/>
        </authorList>
    </citation>
    <scope>NUCLEOTIDE SEQUENCE [LARGE SCALE GENOMIC DNA]</scope>
    <source>
        <strain evidence="5 6">JCM 11839</strain>
    </source>
</reference>
<dbReference type="CDD" id="cd03137">
    <property type="entry name" value="GATase1_AraC_1"/>
    <property type="match status" value="1"/>
</dbReference>
<dbReference type="InterPro" id="IPR029062">
    <property type="entry name" value="Class_I_gatase-like"/>
</dbReference>
<evidence type="ECO:0000256" key="1">
    <source>
        <dbReference type="ARBA" id="ARBA00023015"/>
    </source>
</evidence>
<feature type="domain" description="HTH araC/xylS-type" evidence="4">
    <location>
        <begin position="275"/>
        <end position="375"/>
    </location>
</feature>
<organism evidence="5 6">
    <name type="scientific">Pseudonocardia xinjiangensis</name>
    <dbReference type="NCBI Taxonomy" id="75289"/>
    <lineage>
        <taxon>Bacteria</taxon>
        <taxon>Bacillati</taxon>
        <taxon>Actinomycetota</taxon>
        <taxon>Actinomycetes</taxon>
        <taxon>Pseudonocardiales</taxon>
        <taxon>Pseudonocardiaceae</taxon>
        <taxon>Pseudonocardia</taxon>
    </lineage>
</organism>
<dbReference type="PANTHER" id="PTHR43130:SF3">
    <property type="entry name" value="HTH-TYPE TRANSCRIPTIONAL REGULATOR RV1931C"/>
    <property type="match status" value="1"/>
</dbReference>
<name>A0ABX1R6P6_9PSEU</name>
<evidence type="ECO:0000259" key="4">
    <source>
        <dbReference type="PROSITE" id="PS01124"/>
    </source>
</evidence>
<evidence type="ECO:0000256" key="2">
    <source>
        <dbReference type="ARBA" id="ARBA00023125"/>
    </source>
</evidence>
<dbReference type="SUPFAM" id="SSF46689">
    <property type="entry name" value="Homeodomain-like"/>
    <property type="match status" value="2"/>
</dbReference>
<evidence type="ECO:0000256" key="3">
    <source>
        <dbReference type="ARBA" id="ARBA00023163"/>
    </source>
</evidence>
<dbReference type="EMBL" id="JAAXKY010000004">
    <property type="protein sequence ID" value="NMH76032.1"/>
    <property type="molecule type" value="Genomic_DNA"/>
</dbReference>
<accession>A0ABX1R6P6</accession>
<dbReference type="InterPro" id="IPR052158">
    <property type="entry name" value="INH-QAR"/>
</dbReference>
<keyword evidence="1" id="KW-0805">Transcription regulation</keyword>
<dbReference type="SUPFAM" id="SSF52317">
    <property type="entry name" value="Class I glutamine amidotransferase-like"/>
    <property type="match status" value="1"/>
</dbReference>
<evidence type="ECO:0000313" key="5">
    <source>
        <dbReference type="EMBL" id="NMH76032.1"/>
    </source>
</evidence>
<keyword evidence="2" id="KW-0238">DNA-binding</keyword>
<keyword evidence="6" id="KW-1185">Reference proteome</keyword>
<gene>
    <name evidence="5" type="ORF">HF577_02765</name>
</gene>
<sequence length="386" mass="40756">MVVDQRRCRLAHQLGGLGDQSGVRDLDVGNRLCHASSIVGGGIRHHVVRDGTTTDPDTGGGRGVAPHRVGILVFDGVTMLDVSGPAEVLGKACQFGSSYEVVLLSPRGGDVQTSAGLRLGPTTAAHEVGALDTAIIAGGDRLPVQLIEEELLAAARLVVSAAGRVASVCTGAFVLAALGELDGRRATTHWRHAERLERRYPKVLVEPDAIFVADGEVVTSAGVSAGIDLALALVEHDEGAEVARQIAQELVVFLQRPGGQSQFSVATTTPVPRSAPIRALLATVVAAPDGDHSLTAMAAAIPTSTRHLARLFQDEVGTTPARWVERTRLEAAQRLLLEGHSITAAARRSGLGSDESLRRAFGRHLGITPTEYRQRFASTRRQPSRP</sequence>
<protein>
    <submittedName>
        <fullName evidence="5">Helix-turn-helix domain-containing protein</fullName>
    </submittedName>
</protein>
<dbReference type="Gene3D" id="3.40.50.880">
    <property type="match status" value="1"/>
</dbReference>
<dbReference type="PROSITE" id="PS00041">
    <property type="entry name" value="HTH_ARAC_FAMILY_1"/>
    <property type="match status" value="1"/>
</dbReference>
<dbReference type="PROSITE" id="PS01124">
    <property type="entry name" value="HTH_ARAC_FAMILY_2"/>
    <property type="match status" value="1"/>
</dbReference>
<evidence type="ECO:0000313" key="6">
    <source>
        <dbReference type="Proteomes" id="UP001296706"/>
    </source>
</evidence>
<dbReference type="Pfam" id="PF01965">
    <property type="entry name" value="DJ-1_PfpI"/>
    <property type="match status" value="1"/>
</dbReference>
<dbReference type="Pfam" id="PF12833">
    <property type="entry name" value="HTH_18"/>
    <property type="match status" value="1"/>
</dbReference>
<dbReference type="InterPro" id="IPR009057">
    <property type="entry name" value="Homeodomain-like_sf"/>
</dbReference>
<keyword evidence="3" id="KW-0804">Transcription</keyword>
<proteinExistence type="predicted"/>
<dbReference type="Gene3D" id="1.10.10.60">
    <property type="entry name" value="Homeodomain-like"/>
    <property type="match status" value="1"/>
</dbReference>
<dbReference type="Proteomes" id="UP001296706">
    <property type="component" value="Unassembled WGS sequence"/>
</dbReference>
<dbReference type="SMART" id="SM00342">
    <property type="entry name" value="HTH_ARAC"/>
    <property type="match status" value="1"/>
</dbReference>
<dbReference type="InterPro" id="IPR018062">
    <property type="entry name" value="HTH_AraC-typ_CS"/>
</dbReference>